<dbReference type="PANTHER" id="PTHR13196:SF14">
    <property type="entry name" value="UDENN DOMAIN-CONTAINING PROTEIN"/>
    <property type="match status" value="1"/>
</dbReference>
<evidence type="ECO:0000259" key="1">
    <source>
        <dbReference type="PROSITE" id="PS50211"/>
    </source>
</evidence>
<keyword evidence="3" id="KW-1185">Reference proteome</keyword>
<name>A0A0A1U9X5_ENTIV</name>
<dbReference type="InterPro" id="IPR001194">
    <property type="entry name" value="cDENN_dom"/>
</dbReference>
<feature type="domain" description="UDENN" evidence="1">
    <location>
        <begin position="1"/>
        <end position="359"/>
    </location>
</feature>
<dbReference type="OrthoDB" id="10266080at2759"/>
<evidence type="ECO:0000313" key="3">
    <source>
        <dbReference type="Proteomes" id="UP000014680"/>
    </source>
</evidence>
<dbReference type="GO" id="GO:0006897">
    <property type="term" value="P:endocytosis"/>
    <property type="evidence" value="ECO:0007669"/>
    <property type="project" value="TreeGrafter"/>
</dbReference>
<organism evidence="2 3">
    <name type="scientific">Entamoeba invadens IP1</name>
    <dbReference type="NCBI Taxonomy" id="370355"/>
    <lineage>
        <taxon>Eukaryota</taxon>
        <taxon>Amoebozoa</taxon>
        <taxon>Evosea</taxon>
        <taxon>Archamoebae</taxon>
        <taxon>Mastigamoebida</taxon>
        <taxon>Entamoebidae</taxon>
        <taxon>Entamoeba</taxon>
    </lineage>
</organism>
<dbReference type="GO" id="GO:0032456">
    <property type="term" value="P:endocytic recycling"/>
    <property type="evidence" value="ECO:0007669"/>
    <property type="project" value="TreeGrafter"/>
</dbReference>
<dbReference type="RefSeq" id="XP_004258634.1">
    <property type="nucleotide sequence ID" value="XM_004258586.1"/>
</dbReference>
<dbReference type="SMART" id="SM00799">
    <property type="entry name" value="DENN"/>
    <property type="match status" value="1"/>
</dbReference>
<dbReference type="InterPro" id="IPR043153">
    <property type="entry name" value="DENN_C"/>
</dbReference>
<dbReference type="InterPro" id="IPR037516">
    <property type="entry name" value="Tripartite_DENN"/>
</dbReference>
<dbReference type="Proteomes" id="UP000014680">
    <property type="component" value="Unassembled WGS sequence"/>
</dbReference>
<dbReference type="Pfam" id="PF02141">
    <property type="entry name" value="DENN"/>
    <property type="match status" value="1"/>
</dbReference>
<dbReference type="VEuPathDB" id="AmoebaDB:EIN_397630"/>
<dbReference type="InterPro" id="IPR040032">
    <property type="entry name" value="DENND1A/B/C"/>
</dbReference>
<gene>
    <name evidence="2" type="ORF">EIN_397630</name>
</gene>
<dbReference type="GO" id="GO:0005085">
    <property type="term" value="F:guanyl-nucleotide exchange factor activity"/>
    <property type="evidence" value="ECO:0007669"/>
    <property type="project" value="InterPro"/>
</dbReference>
<dbReference type="KEGG" id="eiv:EIN_397630"/>
<dbReference type="Gene3D" id="3.40.50.11500">
    <property type="match status" value="1"/>
</dbReference>
<evidence type="ECO:0000313" key="2">
    <source>
        <dbReference type="EMBL" id="ELP91863.1"/>
    </source>
</evidence>
<dbReference type="EMBL" id="KB206411">
    <property type="protein sequence ID" value="ELP91863.1"/>
    <property type="molecule type" value="Genomic_DNA"/>
</dbReference>
<dbReference type="PANTHER" id="PTHR13196">
    <property type="entry name" value="DENN DOMAIN-CONTAINING"/>
    <property type="match status" value="1"/>
</dbReference>
<protein>
    <recommendedName>
        <fullName evidence="1">UDENN domain-containing protein</fullName>
    </recommendedName>
</protein>
<sequence length="366" mass="42445">MKPTPVMDGVVVFSSCTVDVVRNVFPPDFVYPKHFGEYCNEEKVLEFQVAIFTDDKNNRQYGHLIGIDNQLSLIVFTTKLWVSFFRYFMAKLAETYKQDQKQFERTVDYFLHYKVSPSTTYISHPASNVLFGPIPPRSGIYTDAFGYLASIDKNTLRCLLVSILNERRIVVVGNTNTEISVAVLLLLEVIEPFEWVHLLITHLPSSMKSITQSPMPYIIGMCRADFFEINNDVIVFDVNSKTIKSTDVTTTQKDIDLFPKKLFDQLTDAIEEIDKMPKTQKEKRELYKIKFTQFIWAIIEQVNKEVELSYENDKVVGKFNEDSFIKNSDSDVQEFLKIFKRTSLLRNFVDRIVNDFAAHPLQSHFK</sequence>
<dbReference type="OMA" id="WITCFRY"/>
<reference evidence="2 3" key="1">
    <citation type="submission" date="2012-10" db="EMBL/GenBank/DDBJ databases">
        <authorList>
            <person name="Zafar N."/>
            <person name="Inman J."/>
            <person name="Hall N."/>
            <person name="Lorenzi H."/>
            <person name="Caler E."/>
        </authorList>
    </citation>
    <scope>NUCLEOTIDE SEQUENCE [LARGE SCALE GENOMIC DNA]</scope>
    <source>
        <strain evidence="2 3">IP1</strain>
    </source>
</reference>
<proteinExistence type="predicted"/>
<accession>A0A0A1U9X5</accession>
<dbReference type="GO" id="GO:0005829">
    <property type="term" value="C:cytosol"/>
    <property type="evidence" value="ECO:0007669"/>
    <property type="project" value="TreeGrafter"/>
</dbReference>
<dbReference type="GO" id="GO:1901981">
    <property type="term" value="F:phosphatidylinositol phosphate binding"/>
    <property type="evidence" value="ECO:0007669"/>
    <property type="project" value="TreeGrafter"/>
</dbReference>
<dbReference type="AlphaFoldDB" id="A0A0A1U9X5"/>
<dbReference type="GeneID" id="14890941"/>
<dbReference type="PROSITE" id="PS50211">
    <property type="entry name" value="DENN"/>
    <property type="match status" value="1"/>
</dbReference>